<name>K1QGK9_MAGGI</name>
<evidence type="ECO:0000313" key="1">
    <source>
        <dbReference type="EMBL" id="EKC20726.1"/>
    </source>
</evidence>
<proteinExistence type="predicted"/>
<dbReference type="InParanoid" id="K1QGK9"/>
<sequence length="118" mass="13048">MGFLFKFITNVVEENSNRIVVLDSQCKSGEVAWRLSQTYVQLQINKPSSFRICFSSAAFPSLEKYGVYRITDGGMVFAGSPNRDGDVCLTSPGTSLDIVLKALDIFYVLTAKFTISCL</sequence>
<accession>K1QGK9</accession>
<organism evidence="1">
    <name type="scientific">Magallana gigas</name>
    <name type="common">Pacific oyster</name>
    <name type="synonym">Crassostrea gigas</name>
    <dbReference type="NCBI Taxonomy" id="29159"/>
    <lineage>
        <taxon>Eukaryota</taxon>
        <taxon>Metazoa</taxon>
        <taxon>Spiralia</taxon>
        <taxon>Lophotrochozoa</taxon>
        <taxon>Mollusca</taxon>
        <taxon>Bivalvia</taxon>
        <taxon>Autobranchia</taxon>
        <taxon>Pteriomorphia</taxon>
        <taxon>Ostreida</taxon>
        <taxon>Ostreoidea</taxon>
        <taxon>Ostreidae</taxon>
        <taxon>Magallana</taxon>
    </lineage>
</organism>
<dbReference type="HOGENOM" id="CLU_2075418_0_0_1"/>
<protein>
    <submittedName>
        <fullName evidence="1">Uncharacterized protein</fullName>
    </submittedName>
</protein>
<dbReference type="AlphaFoldDB" id="K1QGK9"/>
<dbReference type="EMBL" id="JH816124">
    <property type="protein sequence ID" value="EKC20726.1"/>
    <property type="molecule type" value="Genomic_DNA"/>
</dbReference>
<gene>
    <name evidence="1" type="ORF">CGI_10005482</name>
</gene>
<reference evidence="1" key="1">
    <citation type="journal article" date="2012" name="Nature">
        <title>The oyster genome reveals stress adaptation and complexity of shell formation.</title>
        <authorList>
            <person name="Zhang G."/>
            <person name="Fang X."/>
            <person name="Guo X."/>
            <person name="Li L."/>
            <person name="Luo R."/>
            <person name="Xu F."/>
            <person name="Yang P."/>
            <person name="Zhang L."/>
            <person name="Wang X."/>
            <person name="Qi H."/>
            <person name="Xiong Z."/>
            <person name="Que H."/>
            <person name="Xie Y."/>
            <person name="Holland P.W."/>
            <person name="Paps J."/>
            <person name="Zhu Y."/>
            <person name="Wu F."/>
            <person name="Chen Y."/>
            <person name="Wang J."/>
            <person name="Peng C."/>
            <person name="Meng J."/>
            <person name="Yang L."/>
            <person name="Liu J."/>
            <person name="Wen B."/>
            <person name="Zhang N."/>
            <person name="Huang Z."/>
            <person name="Zhu Q."/>
            <person name="Feng Y."/>
            <person name="Mount A."/>
            <person name="Hedgecock D."/>
            <person name="Xu Z."/>
            <person name="Liu Y."/>
            <person name="Domazet-Loso T."/>
            <person name="Du Y."/>
            <person name="Sun X."/>
            <person name="Zhang S."/>
            <person name="Liu B."/>
            <person name="Cheng P."/>
            <person name="Jiang X."/>
            <person name="Li J."/>
            <person name="Fan D."/>
            <person name="Wang W."/>
            <person name="Fu W."/>
            <person name="Wang T."/>
            <person name="Wang B."/>
            <person name="Zhang J."/>
            <person name="Peng Z."/>
            <person name="Li Y."/>
            <person name="Li N."/>
            <person name="Wang J."/>
            <person name="Chen M."/>
            <person name="He Y."/>
            <person name="Tan F."/>
            <person name="Song X."/>
            <person name="Zheng Q."/>
            <person name="Huang R."/>
            <person name="Yang H."/>
            <person name="Du X."/>
            <person name="Chen L."/>
            <person name="Yang M."/>
            <person name="Gaffney P.M."/>
            <person name="Wang S."/>
            <person name="Luo L."/>
            <person name="She Z."/>
            <person name="Ming Y."/>
            <person name="Huang W."/>
            <person name="Zhang S."/>
            <person name="Huang B."/>
            <person name="Zhang Y."/>
            <person name="Qu T."/>
            <person name="Ni P."/>
            <person name="Miao G."/>
            <person name="Wang J."/>
            <person name="Wang Q."/>
            <person name="Steinberg C.E."/>
            <person name="Wang H."/>
            <person name="Li N."/>
            <person name="Qian L."/>
            <person name="Zhang G."/>
            <person name="Li Y."/>
            <person name="Yang H."/>
            <person name="Liu X."/>
            <person name="Wang J."/>
            <person name="Yin Y."/>
            <person name="Wang J."/>
        </authorList>
    </citation>
    <scope>NUCLEOTIDE SEQUENCE [LARGE SCALE GENOMIC DNA]</scope>
    <source>
        <strain evidence="1">05x7-T-G4-1.051#20</strain>
    </source>
</reference>